<dbReference type="InterPro" id="IPR050614">
    <property type="entry name" value="Synaptic_Scaffolding_LAP-MAGUK"/>
</dbReference>
<dbReference type="Proteomes" id="UP000001646">
    <property type="component" value="Unplaced"/>
</dbReference>
<dbReference type="Gene3D" id="2.30.42.10">
    <property type="match status" value="2"/>
</dbReference>
<dbReference type="PROSITE" id="PS50106">
    <property type="entry name" value="PDZ"/>
    <property type="match status" value="2"/>
</dbReference>
<organism evidence="2 3">
    <name type="scientific">Anolis carolinensis</name>
    <name type="common">Green anole</name>
    <name type="synonym">American chameleon</name>
    <dbReference type="NCBI Taxonomy" id="28377"/>
    <lineage>
        <taxon>Eukaryota</taxon>
        <taxon>Metazoa</taxon>
        <taxon>Chordata</taxon>
        <taxon>Craniata</taxon>
        <taxon>Vertebrata</taxon>
        <taxon>Euteleostomi</taxon>
        <taxon>Lepidosauria</taxon>
        <taxon>Squamata</taxon>
        <taxon>Bifurcata</taxon>
        <taxon>Unidentata</taxon>
        <taxon>Episquamata</taxon>
        <taxon>Toxicofera</taxon>
        <taxon>Iguania</taxon>
        <taxon>Dactyloidae</taxon>
        <taxon>Anolis</taxon>
    </lineage>
</organism>
<dbReference type="CDD" id="cd06701">
    <property type="entry name" value="PDZ4_Scribble-like"/>
    <property type="match status" value="1"/>
</dbReference>
<reference evidence="2" key="3">
    <citation type="submission" date="2025-09" db="UniProtKB">
        <authorList>
            <consortium name="Ensembl"/>
        </authorList>
    </citation>
    <scope>IDENTIFICATION</scope>
</reference>
<keyword evidence="3" id="KW-1185">Reference proteome</keyword>
<feature type="domain" description="PDZ" evidence="1">
    <location>
        <begin position="17"/>
        <end position="93"/>
    </location>
</feature>
<dbReference type="PANTHER" id="PTHR23119:SF57">
    <property type="entry name" value="PROTEIN SCRIBBLE HOMOLOG"/>
    <property type="match status" value="1"/>
</dbReference>
<dbReference type="InterPro" id="IPR036034">
    <property type="entry name" value="PDZ_sf"/>
</dbReference>
<name>A0A803SWY6_ANOCA</name>
<protein>
    <recommendedName>
        <fullName evidence="1">PDZ domain-containing protein</fullName>
    </recommendedName>
</protein>
<dbReference type="InterPro" id="IPR001478">
    <property type="entry name" value="PDZ"/>
</dbReference>
<dbReference type="AlphaFoldDB" id="A0A803SWY6"/>
<dbReference type="FunFam" id="2.30.42.10:FF:000074">
    <property type="entry name" value="protein scribble homolog isoform X2"/>
    <property type="match status" value="1"/>
</dbReference>
<evidence type="ECO:0000313" key="3">
    <source>
        <dbReference type="Proteomes" id="UP000001646"/>
    </source>
</evidence>
<evidence type="ECO:0000259" key="1">
    <source>
        <dbReference type="PROSITE" id="PS50106"/>
    </source>
</evidence>
<proteinExistence type="predicted"/>
<dbReference type="Pfam" id="PF00595">
    <property type="entry name" value="PDZ"/>
    <property type="match status" value="2"/>
</dbReference>
<dbReference type="SUPFAM" id="SSF50156">
    <property type="entry name" value="PDZ domain-like"/>
    <property type="match status" value="2"/>
</dbReference>
<dbReference type="Ensembl" id="ENSACAT00000057033.1">
    <property type="protein sequence ID" value="ENSACAP00000027476.1"/>
    <property type="gene ID" value="ENSACAG00000036117.1"/>
</dbReference>
<accession>A0A803SWY6</accession>
<dbReference type="InParanoid" id="A0A803SWY6"/>
<feature type="domain" description="PDZ" evidence="1">
    <location>
        <begin position="99"/>
        <end position="191"/>
    </location>
</feature>
<reference evidence="2" key="2">
    <citation type="submission" date="2025-08" db="UniProtKB">
        <authorList>
            <consortium name="Ensembl"/>
        </authorList>
    </citation>
    <scope>IDENTIFICATION</scope>
</reference>
<dbReference type="SMART" id="SM00228">
    <property type="entry name" value="PDZ"/>
    <property type="match status" value="2"/>
</dbReference>
<dbReference type="PANTHER" id="PTHR23119">
    <property type="entry name" value="DISCS LARGE"/>
    <property type="match status" value="1"/>
</dbReference>
<dbReference type="CDD" id="cd06702">
    <property type="entry name" value="PDZ3_Scribble-like"/>
    <property type="match status" value="1"/>
</dbReference>
<sequence length="272" mass="29112">MQWDCEKIQNFHQMIKNIVGGSDHSSHPFGIHEPGVFISKVIPQGLASRSGLRVGDRILEVNGVDLRHATHQEAVSALLSSAQELQMVVRRDPPPPGMEICIEKRPGEKLGISIRGGAKGHVGNPFDPTDEGIFISKVSSAGAAARDGRLRVGLRILEVNHQSLLGMTHTEAVQVLRSVGDALLVLAPAPDPPHTVAPHRMPPPPLQLAPLVMACFSAGASSGKGGRGAKKGDWTITASSLWAHIYPFGNTVESRLSNVNGPPERWISEYVG</sequence>
<dbReference type="GeneTree" id="ENSGT00940000170240"/>
<evidence type="ECO:0000313" key="2">
    <source>
        <dbReference type="Ensembl" id="ENSACAP00000027476.1"/>
    </source>
</evidence>
<reference evidence="2" key="1">
    <citation type="submission" date="2009-12" db="EMBL/GenBank/DDBJ databases">
        <title>The Genome Sequence of Anolis carolinensis (Green Anole Lizard).</title>
        <authorList>
            <consortium name="The Genome Sequencing Platform"/>
            <person name="Di Palma F."/>
            <person name="Alfoldi J."/>
            <person name="Heiman D."/>
            <person name="Young S."/>
            <person name="Grabherr M."/>
            <person name="Johnson J."/>
            <person name="Lander E.S."/>
            <person name="Lindblad-Toh K."/>
        </authorList>
    </citation>
    <scope>NUCLEOTIDE SEQUENCE [LARGE SCALE GENOMIC DNA]</scope>
    <source>
        <strain evidence="2">JBL SC #1</strain>
    </source>
</reference>